<gene>
    <name evidence="3" type="primary">het-6_19</name>
    <name evidence="3" type="ORF">DBV05_g10602</name>
</gene>
<keyword evidence="4" id="KW-1185">Reference proteome</keyword>
<evidence type="ECO:0000313" key="4">
    <source>
        <dbReference type="Proteomes" id="UP000325902"/>
    </source>
</evidence>
<dbReference type="PANTHER" id="PTHR24148:SF80">
    <property type="entry name" value="HETEROKARYON INCOMPATIBILITY DOMAIN-CONTAINING PROTEIN"/>
    <property type="match status" value="1"/>
</dbReference>
<organism evidence="3 4">
    <name type="scientific">Lasiodiplodia theobromae</name>
    <dbReference type="NCBI Taxonomy" id="45133"/>
    <lineage>
        <taxon>Eukaryota</taxon>
        <taxon>Fungi</taxon>
        <taxon>Dikarya</taxon>
        <taxon>Ascomycota</taxon>
        <taxon>Pezizomycotina</taxon>
        <taxon>Dothideomycetes</taxon>
        <taxon>Dothideomycetes incertae sedis</taxon>
        <taxon>Botryosphaeriales</taxon>
        <taxon>Botryosphaeriaceae</taxon>
        <taxon>Lasiodiplodia</taxon>
    </lineage>
</organism>
<evidence type="ECO:0000313" key="3">
    <source>
        <dbReference type="EMBL" id="KAB2570714.1"/>
    </source>
</evidence>
<feature type="region of interest" description="Disordered" evidence="1">
    <location>
        <begin position="80"/>
        <end position="100"/>
    </location>
</feature>
<sequence length="734" mass="83170">MEASWKLPVKLKASSLWNPKLISEGYKTPDDPQESTFEFVRTNGITAEAANVYPHQLEKLAPTEKITAWAATKARKAYDAQSQVKGQNAAAEDPPRGPHKRLSDLRYEIRVLELHPGHFYGNLKGTLHHCSVEYEDGISSTFIADDERPAYRTRFALSCENMKKPVWYTALSYAWVDPTSSSNTNWDPATDTHIECNGFKLPITRSLEMALRHFRQTTHSINLWIDQICIDQSNNYEKEHQVALMSKIYTHAVNTIIWLGEATPGSDRAFKLLEYIGTVFAFEVNAPPPDEFERLFLPHAEDPIWKDLWDLMNREWFTRLWIVQEAILSYNPWILCGKTKRNWEAFANNFNSLIRSGLSSWLEENFGGKSGGRTVGWKSMQVLSVEREHYYSFEGKLSLFSLLTSTRNARSADPRDKVYGLFGICKKPGYLKVSYDESVTPADVYFAATLHCVTADVLYFFPMLCCVDHETRPGLPSWVPDWSSSRQTSSLGFSTSSAAVYHASGTWKPCFSYHPDKQELLVPGKMFDVITDLGEVCTAPEIAIEGSLSANQWLTPWVHLAEQCLPYPSGCKLFEAFWHTLVAGKDGEGRQKAPDSFEEIFSLLLDESTGKHPTFADQTYSKRQLRPQGKGKLELANLKARAPAKTYQEIRSAVRRATRNRRLGVTEKKYLCLLPRHAKVGDIICVFVGCHVPFVIREVEGGRYNLVGECYVHGIMDGEVMDMQDVPHISVILS</sequence>
<proteinExistence type="predicted"/>
<dbReference type="AlphaFoldDB" id="A0A5N5CZV4"/>
<protein>
    <submittedName>
        <fullName evidence="3">Heterokaryon incompatibility protein 6</fullName>
    </submittedName>
</protein>
<dbReference type="InterPro" id="IPR052895">
    <property type="entry name" value="HetReg/Transcr_Mod"/>
</dbReference>
<dbReference type="InterPro" id="IPR010730">
    <property type="entry name" value="HET"/>
</dbReference>
<name>A0A5N5CZV4_9PEZI</name>
<dbReference type="OrthoDB" id="2288928at2759"/>
<dbReference type="EMBL" id="VCHE01000125">
    <property type="protein sequence ID" value="KAB2570714.1"/>
    <property type="molecule type" value="Genomic_DNA"/>
</dbReference>
<reference evidence="3 4" key="1">
    <citation type="journal article" date="2019" name="Sci. Rep.">
        <title>A multi-omics analysis of the grapevine pathogen Lasiodiplodia theobromae reveals that temperature affects the expression of virulence- and pathogenicity-related genes.</title>
        <authorList>
            <person name="Felix C."/>
            <person name="Meneses R."/>
            <person name="Goncalves M.F.M."/>
            <person name="Tilleman L."/>
            <person name="Duarte A.S."/>
            <person name="Jorrin-Novo J.V."/>
            <person name="Van de Peer Y."/>
            <person name="Deforce D."/>
            <person name="Van Nieuwerburgh F."/>
            <person name="Esteves A.C."/>
            <person name="Alves A."/>
        </authorList>
    </citation>
    <scope>NUCLEOTIDE SEQUENCE [LARGE SCALE GENOMIC DNA]</scope>
    <source>
        <strain evidence="3 4">LA-SOL3</strain>
    </source>
</reference>
<evidence type="ECO:0000259" key="2">
    <source>
        <dbReference type="Pfam" id="PF06985"/>
    </source>
</evidence>
<dbReference type="Pfam" id="PF06985">
    <property type="entry name" value="HET"/>
    <property type="match status" value="1"/>
</dbReference>
<dbReference type="PANTHER" id="PTHR24148">
    <property type="entry name" value="ANKYRIN REPEAT DOMAIN-CONTAINING PROTEIN 39 HOMOLOG-RELATED"/>
    <property type="match status" value="1"/>
</dbReference>
<dbReference type="Pfam" id="PF26639">
    <property type="entry name" value="Het-6_barrel"/>
    <property type="match status" value="1"/>
</dbReference>
<dbReference type="Proteomes" id="UP000325902">
    <property type="component" value="Unassembled WGS sequence"/>
</dbReference>
<accession>A0A5N5CZV4</accession>
<evidence type="ECO:0000256" key="1">
    <source>
        <dbReference type="SAM" id="MobiDB-lite"/>
    </source>
</evidence>
<feature type="domain" description="Heterokaryon incompatibility" evidence="2">
    <location>
        <begin position="168"/>
        <end position="325"/>
    </location>
</feature>
<comment type="caution">
    <text evidence="3">The sequence shown here is derived from an EMBL/GenBank/DDBJ whole genome shotgun (WGS) entry which is preliminary data.</text>
</comment>